<sequence length="117" mass="13647">MSQPSKKEMLFAQIMLITSIPLGFFPPLIMFLITKNRSEFYRETSRKALNFHLTLIPLFSMVFIFELHFMYSFILLGFETIVLLNAVIKVFLNKPYSYPAIPFIRSKVLTGRMQANS</sequence>
<keyword evidence="3 5" id="KW-1133">Transmembrane helix</keyword>
<dbReference type="EMBL" id="FNEN01000002">
    <property type="protein sequence ID" value="SDI48054.1"/>
    <property type="molecule type" value="Genomic_DNA"/>
</dbReference>
<gene>
    <name evidence="6" type="ORF">SAMN04488123_102362</name>
</gene>
<evidence type="ECO:0008006" key="8">
    <source>
        <dbReference type="Google" id="ProtNLM"/>
    </source>
</evidence>
<accession>A0A1G8KXB5</accession>
<dbReference type="Pfam" id="PF09685">
    <property type="entry name" value="MamF_MmsF"/>
    <property type="match status" value="1"/>
</dbReference>
<reference evidence="6 7" key="1">
    <citation type="submission" date="2016-10" db="EMBL/GenBank/DDBJ databases">
        <authorList>
            <person name="de Groot N.N."/>
        </authorList>
    </citation>
    <scope>NUCLEOTIDE SEQUENCE [LARGE SCALE GENOMIC DNA]</scope>
    <source>
        <strain evidence="6 7">DSM 21771</strain>
    </source>
</reference>
<evidence type="ECO:0000256" key="4">
    <source>
        <dbReference type="ARBA" id="ARBA00023136"/>
    </source>
</evidence>
<evidence type="ECO:0000256" key="2">
    <source>
        <dbReference type="ARBA" id="ARBA00022692"/>
    </source>
</evidence>
<feature type="transmembrane region" description="Helical" evidence="5">
    <location>
        <begin position="48"/>
        <end position="65"/>
    </location>
</feature>
<evidence type="ECO:0000256" key="1">
    <source>
        <dbReference type="ARBA" id="ARBA00004141"/>
    </source>
</evidence>
<keyword evidence="2 5" id="KW-0812">Transmembrane</keyword>
<proteinExistence type="predicted"/>
<evidence type="ECO:0000256" key="5">
    <source>
        <dbReference type="SAM" id="Phobius"/>
    </source>
</evidence>
<keyword evidence="4 5" id="KW-0472">Membrane</keyword>
<evidence type="ECO:0000256" key="3">
    <source>
        <dbReference type="ARBA" id="ARBA00022989"/>
    </source>
</evidence>
<organism evidence="6 7">
    <name type="scientific">Natribacillus halophilus</name>
    <dbReference type="NCBI Taxonomy" id="549003"/>
    <lineage>
        <taxon>Bacteria</taxon>
        <taxon>Bacillati</taxon>
        <taxon>Bacillota</taxon>
        <taxon>Bacilli</taxon>
        <taxon>Bacillales</taxon>
        <taxon>Bacillaceae</taxon>
        <taxon>Natribacillus</taxon>
    </lineage>
</organism>
<name>A0A1G8KXB5_9BACI</name>
<dbReference type="OrthoDB" id="2654325at2"/>
<evidence type="ECO:0000313" key="6">
    <source>
        <dbReference type="EMBL" id="SDI48054.1"/>
    </source>
</evidence>
<dbReference type="Proteomes" id="UP000198853">
    <property type="component" value="Unassembled WGS sequence"/>
</dbReference>
<dbReference type="RefSeq" id="WP_090396247.1">
    <property type="nucleotide sequence ID" value="NZ_FNEN01000002.1"/>
</dbReference>
<protein>
    <recommendedName>
        <fullName evidence="8">DUF4870 domain-containing protein</fullName>
    </recommendedName>
</protein>
<feature type="transmembrane region" description="Helical" evidence="5">
    <location>
        <begin position="12"/>
        <end position="33"/>
    </location>
</feature>
<dbReference type="InterPro" id="IPR019109">
    <property type="entry name" value="MamF_MmsF"/>
</dbReference>
<dbReference type="AlphaFoldDB" id="A0A1G8KXB5"/>
<evidence type="ECO:0000313" key="7">
    <source>
        <dbReference type="Proteomes" id="UP000198853"/>
    </source>
</evidence>
<feature type="transmembrane region" description="Helical" evidence="5">
    <location>
        <begin position="71"/>
        <end position="92"/>
    </location>
</feature>
<comment type="subcellular location">
    <subcellularLocation>
        <location evidence="1">Membrane</location>
        <topology evidence="1">Multi-pass membrane protein</topology>
    </subcellularLocation>
</comment>
<keyword evidence="7" id="KW-1185">Reference proteome</keyword>